<protein>
    <submittedName>
        <fullName evidence="3">Uncharacterized protein</fullName>
    </submittedName>
</protein>
<reference evidence="3 4" key="1">
    <citation type="submission" date="2021-03" db="EMBL/GenBank/DDBJ databases">
        <authorList>
            <person name="King G.J."/>
            <person name="Bancroft I."/>
            <person name="Baten A."/>
            <person name="Bloomfield J."/>
            <person name="Borpatragohain P."/>
            <person name="He Z."/>
            <person name="Irish N."/>
            <person name="Irwin J."/>
            <person name="Liu K."/>
            <person name="Mauleon R.P."/>
            <person name="Moore J."/>
            <person name="Morris R."/>
            <person name="Ostergaard L."/>
            <person name="Wang B."/>
            <person name="Wells R."/>
        </authorList>
    </citation>
    <scope>NUCLEOTIDE SEQUENCE [LARGE SCALE GENOMIC DNA]</scope>
    <source>
        <strain evidence="3">R-o-18</strain>
        <tissue evidence="3">Leaf</tissue>
    </source>
</reference>
<gene>
    <name evidence="3" type="primary">A07g501030.1_BraROA</name>
    <name evidence="3" type="ORF">IGI04_025675</name>
</gene>
<feature type="compositionally biased region" description="Basic and acidic residues" evidence="1">
    <location>
        <begin position="1"/>
        <end position="11"/>
    </location>
</feature>
<name>A0ABQ7KXP8_BRACM</name>
<accession>A0ABQ7KXP8</accession>
<dbReference type="SUPFAM" id="SSF56112">
    <property type="entry name" value="Protein kinase-like (PK-like)"/>
    <property type="match status" value="1"/>
</dbReference>
<keyword evidence="2" id="KW-0472">Membrane</keyword>
<organism evidence="3 4">
    <name type="scientific">Brassica rapa subsp. trilocularis</name>
    <dbReference type="NCBI Taxonomy" id="1813537"/>
    <lineage>
        <taxon>Eukaryota</taxon>
        <taxon>Viridiplantae</taxon>
        <taxon>Streptophyta</taxon>
        <taxon>Embryophyta</taxon>
        <taxon>Tracheophyta</taxon>
        <taxon>Spermatophyta</taxon>
        <taxon>Magnoliopsida</taxon>
        <taxon>eudicotyledons</taxon>
        <taxon>Gunneridae</taxon>
        <taxon>Pentapetalae</taxon>
        <taxon>rosids</taxon>
        <taxon>malvids</taxon>
        <taxon>Brassicales</taxon>
        <taxon>Brassicaceae</taxon>
        <taxon>Brassiceae</taxon>
        <taxon>Brassica</taxon>
    </lineage>
</organism>
<feature type="compositionally biased region" description="Polar residues" evidence="1">
    <location>
        <begin position="13"/>
        <end position="22"/>
    </location>
</feature>
<sequence>MRRDHRVEKPEASAQNDLSVKTNDSHLLAARKHSEDDGISSMDRLPHSYEREEGERTSQTMRRIPCREATKDPNFCNTKTTAHCLGEYYAPGQGSAADGSSQANDIDGKKKIKWARNNLQEYNRKSNDDPKVSIQSYGNEIDVWSEGIILIILLCGVPLFWAANILLIVSSI</sequence>
<feature type="region of interest" description="Disordered" evidence="1">
    <location>
        <begin position="1"/>
        <end position="61"/>
    </location>
</feature>
<keyword evidence="4" id="KW-1185">Reference proteome</keyword>
<dbReference type="Proteomes" id="UP000823674">
    <property type="component" value="Chromosome A07"/>
</dbReference>
<feature type="compositionally biased region" description="Basic and acidic residues" evidence="1">
    <location>
        <begin position="44"/>
        <end position="56"/>
    </location>
</feature>
<dbReference type="EMBL" id="JADBGQ010000009">
    <property type="protein sequence ID" value="KAG5377833.1"/>
    <property type="molecule type" value="Genomic_DNA"/>
</dbReference>
<feature type="transmembrane region" description="Helical" evidence="2">
    <location>
        <begin position="148"/>
        <end position="169"/>
    </location>
</feature>
<keyword evidence="2" id="KW-0812">Transmembrane</keyword>
<proteinExistence type="predicted"/>
<evidence type="ECO:0000256" key="2">
    <source>
        <dbReference type="SAM" id="Phobius"/>
    </source>
</evidence>
<dbReference type="InterPro" id="IPR011009">
    <property type="entry name" value="Kinase-like_dom_sf"/>
</dbReference>
<comment type="caution">
    <text evidence="3">The sequence shown here is derived from an EMBL/GenBank/DDBJ whole genome shotgun (WGS) entry which is preliminary data.</text>
</comment>
<evidence type="ECO:0000256" key="1">
    <source>
        <dbReference type="SAM" id="MobiDB-lite"/>
    </source>
</evidence>
<evidence type="ECO:0000313" key="4">
    <source>
        <dbReference type="Proteomes" id="UP000823674"/>
    </source>
</evidence>
<keyword evidence="2" id="KW-1133">Transmembrane helix</keyword>
<evidence type="ECO:0000313" key="3">
    <source>
        <dbReference type="EMBL" id="KAG5377833.1"/>
    </source>
</evidence>